<comment type="caution">
    <text evidence="2">The sequence shown here is derived from an EMBL/GenBank/DDBJ whole genome shotgun (WGS) entry which is preliminary data.</text>
</comment>
<proteinExistence type="predicted"/>
<feature type="compositionally biased region" description="Basic and acidic residues" evidence="1">
    <location>
        <begin position="109"/>
        <end position="119"/>
    </location>
</feature>
<protein>
    <recommendedName>
        <fullName evidence="4">C2H2-type domain-containing protein</fullName>
    </recommendedName>
</protein>
<accession>A0ABR4ANG7</accession>
<feature type="region of interest" description="Disordered" evidence="1">
    <location>
        <begin position="299"/>
        <end position="334"/>
    </location>
</feature>
<sequence>MTPDALLAHLSKPKRSNWCLDNMLGSKSTSLQNPVHQNKGYIVEDAILVDDDSDTDSGEPQELEVPERWKDYVNLEDFGRQISVERRVRALKFEPLEYRSRLSSISRNRHGEYHSEKQSDAGGQTQKAPLTYMCSPEQGTHSEDTYPTYETTNGVDTKTAWNQEQPSPPKLPFSPGTAPNPLARTQEKSGQSKSESQVKVEAVAASPRKNYFNLARERAEKELTEQAAQCLLNEDNNGQSVDKALWTLALKKSSEEDTSTVSIATLDHRRKKEALSIASQCDLNPSPAAEVPDVGPLALAKPHKPTPTPPHGSNLHAKAPTESEPGSTALPTFSNILSSSKSTQDRAVSSVPFGTLILERAATAKVPTTPTEVTCTPSDGLNPQTVAQVEPQCGIAALSTSSKGPSSAKEQRVQDLFDLSPASSAAEQSEFIEKLRALQHGQIVCPMGSADPKQGFAALPASKAQIKPKELNGTKLSIKDLPPPLPVFDPRRKRPLSQIPMGELFRPDQVVSKQGYHDHKRQRQQEKKKAALHTDKYAEVQTVTDSTWATTGDVYETSVQGSNHQEPCGKLGVMDVTLAREGNKCISDNETLLIVDPDAQIGELGSKCELEVSHLGPASTRSPAKTLSSQVTKERSRKRSCNGMTKMQDYSKAARELEPTHVCGVFTPSRVPQGQDPTQLIPRFCLSRIDKCNTVCIICEGKFDKKRTLRNHFPKCVYVNGNPESHSWFDHQSVKRHAKRVTAWSKRITTEHQKPDPAELSVSENGAVSIHGSEVTSKPDKETSTKQPLATPQPTIQGDAEVYSDFDRTEQAMPVPPAHPNTGKKSISEAILAKWAAEEVEDADEEDDGMSEIELETPDIAYRYYVKRYEWPIHRLEEQHMGDTFGPFYTMNEANILAEQEIHRLDSDPGGNYPRNWRHICEQDEVGMRSYTVEMLGMHVKTVVYRDKSPNHRPYPL</sequence>
<evidence type="ECO:0000313" key="2">
    <source>
        <dbReference type="EMBL" id="KAL2047293.1"/>
    </source>
</evidence>
<feature type="region of interest" description="Disordered" evidence="1">
    <location>
        <begin position="746"/>
        <end position="765"/>
    </location>
</feature>
<name>A0ABR4ANG7_9LECA</name>
<dbReference type="EMBL" id="JBEFKJ010000003">
    <property type="protein sequence ID" value="KAL2047293.1"/>
    <property type="molecule type" value="Genomic_DNA"/>
</dbReference>
<feature type="compositionally biased region" description="Low complexity" evidence="1">
    <location>
        <begin position="188"/>
        <end position="199"/>
    </location>
</feature>
<dbReference type="Proteomes" id="UP001590950">
    <property type="component" value="Unassembled WGS sequence"/>
</dbReference>
<feature type="region of interest" description="Disordered" evidence="1">
    <location>
        <begin position="159"/>
        <end position="199"/>
    </location>
</feature>
<feature type="region of interest" description="Disordered" evidence="1">
    <location>
        <begin position="134"/>
        <end position="153"/>
    </location>
</feature>
<evidence type="ECO:0000256" key="1">
    <source>
        <dbReference type="SAM" id="MobiDB-lite"/>
    </source>
</evidence>
<feature type="region of interest" description="Disordered" evidence="1">
    <location>
        <begin position="770"/>
        <end position="798"/>
    </location>
</feature>
<reference evidence="2 3" key="1">
    <citation type="submission" date="2024-09" db="EMBL/GenBank/DDBJ databases">
        <title>Rethinking Asexuality: The Enigmatic Case of Functional Sexual Genes in Lepraria (Stereocaulaceae).</title>
        <authorList>
            <person name="Doellman M."/>
            <person name="Sun Y."/>
            <person name="Barcenas-Pena A."/>
            <person name="Lumbsch H.T."/>
            <person name="Grewe F."/>
        </authorList>
    </citation>
    <scope>NUCLEOTIDE SEQUENCE [LARGE SCALE GENOMIC DNA]</scope>
    <source>
        <strain evidence="2 3">Mercado 3170</strain>
    </source>
</reference>
<evidence type="ECO:0000313" key="3">
    <source>
        <dbReference type="Proteomes" id="UP001590950"/>
    </source>
</evidence>
<keyword evidence="3" id="KW-1185">Reference proteome</keyword>
<feature type="region of interest" description="Disordered" evidence="1">
    <location>
        <begin position="107"/>
        <end position="127"/>
    </location>
</feature>
<feature type="compositionally biased region" description="Polar residues" evidence="1">
    <location>
        <begin position="785"/>
        <end position="796"/>
    </location>
</feature>
<feature type="compositionally biased region" description="Basic and acidic residues" evidence="1">
    <location>
        <begin position="748"/>
        <end position="757"/>
    </location>
</feature>
<feature type="compositionally biased region" description="Polar residues" evidence="1">
    <location>
        <begin position="324"/>
        <end position="334"/>
    </location>
</feature>
<gene>
    <name evidence="2" type="ORF">N7G274_001313</name>
</gene>
<organism evidence="2 3">
    <name type="scientific">Stereocaulon virgatum</name>
    <dbReference type="NCBI Taxonomy" id="373712"/>
    <lineage>
        <taxon>Eukaryota</taxon>
        <taxon>Fungi</taxon>
        <taxon>Dikarya</taxon>
        <taxon>Ascomycota</taxon>
        <taxon>Pezizomycotina</taxon>
        <taxon>Lecanoromycetes</taxon>
        <taxon>OSLEUM clade</taxon>
        <taxon>Lecanoromycetidae</taxon>
        <taxon>Lecanorales</taxon>
        <taxon>Lecanorineae</taxon>
        <taxon>Stereocaulaceae</taxon>
        <taxon>Stereocaulon</taxon>
    </lineage>
</organism>
<evidence type="ECO:0008006" key="4">
    <source>
        <dbReference type="Google" id="ProtNLM"/>
    </source>
</evidence>